<organism evidence="1 2">
    <name type="scientific">Catharanthus roseus</name>
    <name type="common">Madagascar periwinkle</name>
    <name type="synonym">Vinca rosea</name>
    <dbReference type="NCBI Taxonomy" id="4058"/>
    <lineage>
        <taxon>Eukaryota</taxon>
        <taxon>Viridiplantae</taxon>
        <taxon>Streptophyta</taxon>
        <taxon>Embryophyta</taxon>
        <taxon>Tracheophyta</taxon>
        <taxon>Spermatophyta</taxon>
        <taxon>Magnoliopsida</taxon>
        <taxon>eudicotyledons</taxon>
        <taxon>Gunneridae</taxon>
        <taxon>Pentapetalae</taxon>
        <taxon>asterids</taxon>
        <taxon>lamiids</taxon>
        <taxon>Gentianales</taxon>
        <taxon>Apocynaceae</taxon>
        <taxon>Rauvolfioideae</taxon>
        <taxon>Vinceae</taxon>
        <taxon>Catharanthinae</taxon>
        <taxon>Catharanthus</taxon>
    </lineage>
</organism>
<dbReference type="Proteomes" id="UP001060085">
    <property type="component" value="Linkage Group LG08"/>
</dbReference>
<dbReference type="EMBL" id="CM044708">
    <property type="protein sequence ID" value="KAI5647772.1"/>
    <property type="molecule type" value="Genomic_DNA"/>
</dbReference>
<evidence type="ECO:0000313" key="2">
    <source>
        <dbReference type="Proteomes" id="UP001060085"/>
    </source>
</evidence>
<name>A0ACB9ZLF6_CATRO</name>
<comment type="caution">
    <text evidence="1">The sequence shown here is derived from an EMBL/GenBank/DDBJ whole genome shotgun (WGS) entry which is preliminary data.</text>
</comment>
<proteinExistence type="predicted"/>
<evidence type="ECO:0000313" key="1">
    <source>
        <dbReference type="EMBL" id="KAI5647772.1"/>
    </source>
</evidence>
<keyword evidence="2" id="KW-1185">Reference proteome</keyword>
<accession>A0ACB9ZLF6</accession>
<reference evidence="2" key="1">
    <citation type="journal article" date="2023" name="Nat. Plants">
        <title>Single-cell RNA sequencing provides a high-resolution roadmap for understanding the multicellular compartmentation of specialized metabolism.</title>
        <authorList>
            <person name="Sun S."/>
            <person name="Shen X."/>
            <person name="Li Y."/>
            <person name="Li Y."/>
            <person name="Wang S."/>
            <person name="Li R."/>
            <person name="Zhang H."/>
            <person name="Shen G."/>
            <person name="Guo B."/>
            <person name="Wei J."/>
            <person name="Xu J."/>
            <person name="St-Pierre B."/>
            <person name="Chen S."/>
            <person name="Sun C."/>
        </authorList>
    </citation>
    <scope>NUCLEOTIDE SEQUENCE [LARGE SCALE GENOMIC DNA]</scope>
</reference>
<gene>
    <name evidence="1" type="ORF">M9H77_33777</name>
</gene>
<sequence>METETAPYGLHQLQITEMGSLLQLPTLPTSLGRRCSPCRRPGLSLRLRALSKQGHRFLTSLATTTYSAVRDSSATGRSLIRKFVNSSPKHVALDTLSHLLSPTTTHPHLSAVAIPLYLSITEASWFNWNAKLVADVIAVMYKHEQFDEAETLILETMKKIGIQERNVCNFYCNLIESSAKHQLKESVSDLYNYMKHIFTGSSSNYVKKRAYESMVRSLCDIGQPQEAEDLMEEMRELGLKQSDFEIRALVYAYGKIGLVEDMKRNVIELQNQGFELDTVCANMVLSSLGTHGELSEMVSWLQRMKSLRIQFSVRTYNSVLNSCPTIVLMLQDIKSVPISMEHLLKNLTKDEVLVVGELMGSSVLDEVMEWNSSEMKLDLHGMHLSCSYLIFLQWIDVMRFRFSSGNQMLVPTEITVVCGLGKHSAVRGQSPVKSLMKEMILRMKCPLKIDRKNVGCFIAKGKVFRDWLCCLT</sequence>
<protein>
    <submittedName>
        <fullName evidence="1">Uncharacterized protein</fullName>
    </submittedName>
</protein>